<dbReference type="InterPro" id="IPR051781">
    <property type="entry name" value="Metallo-dep_Hydrolase"/>
</dbReference>
<dbReference type="Proteomes" id="UP000634476">
    <property type="component" value="Unassembled WGS sequence"/>
</dbReference>
<name>A0A8J3T306_9ACTN</name>
<proteinExistence type="predicted"/>
<dbReference type="InterPro" id="IPR032466">
    <property type="entry name" value="Metal_Hydrolase"/>
</dbReference>
<sequence length="403" mass="40991">MVIRVSILAIRAERVFDGERLLDGVTVVLVEEDRVVGVQAGPAAPEGWPVHDLPGGTVLPGLIDAHVHLCADSGPGALDRLTEATREQLEATIEASLGLHLAAGVTTVRDLGDYRDAVLTWRPNAGAGLPAVVAAGAPITSEGGHCWPMGGQARGASGLRAAVRQRADRGADVVKIMASGGVLTPGTDTMRPQFTDGELRAAVAEAHALGLPITAHAHALTAVRQALEAGVDGIEHCTCLTPEGVRLDDTLLAELAESGVAVCATLGSDPRVVVPPQVVAMAERAGITEAVLQEALARLHRGGVRLVAGSDAGIGPAKPHGLLPATLEEYVRSGLPAGAVLTTATSAAAEACGVGGRKGRIRPGYDADLLVVDGDPTRDVTAVGRPLAVYLAGQPVAGVGKTA</sequence>
<dbReference type="PANTHER" id="PTHR43135:SF3">
    <property type="entry name" value="ALPHA-D-RIBOSE 1-METHYLPHOSPHONATE 5-TRIPHOSPHATE DIPHOSPHATASE"/>
    <property type="match status" value="1"/>
</dbReference>
<comment type="caution">
    <text evidence="2">The sequence shown here is derived from an EMBL/GenBank/DDBJ whole genome shotgun (WGS) entry which is preliminary data.</text>
</comment>
<dbReference type="PANTHER" id="PTHR43135">
    <property type="entry name" value="ALPHA-D-RIBOSE 1-METHYLPHOSPHONATE 5-TRIPHOSPHATE DIPHOSPHATASE"/>
    <property type="match status" value="1"/>
</dbReference>
<dbReference type="AlphaFoldDB" id="A0A8J3T306"/>
<protein>
    <recommendedName>
        <fullName evidence="1">Amidohydrolase-related domain-containing protein</fullName>
    </recommendedName>
</protein>
<dbReference type="InterPro" id="IPR006680">
    <property type="entry name" value="Amidohydro-rel"/>
</dbReference>
<dbReference type="InterPro" id="IPR057744">
    <property type="entry name" value="OTAase-like"/>
</dbReference>
<accession>A0A8J3T306</accession>
<dbReference type="CDD" id="cd01299">
    <property type="entry name" value="Met_dep_hydrolase_A"/>
    <property type="match status" value="1"/>
</dbReference>
<organism evidence="2 3">
    <name type="scientific">Planobispora takensis</name>
    <dbReference type="NCBI Taxonomy" id="1367882"/>
    <lineage>
        <taxon>Bacteria</taxon>
        <taxon>Bacillati</taxon>
        <taxon>Actinomycetota</taxon>
        <taxon>Actinomycetes</taxon>
        <taxon>Streptosporangiales</taxon>
        <taxon>Streptosporangiaceae</taxon>
        <taxon>Planobispora</taxon>
    </lineage>
</organism>
<dbReference type="Gene3D" id="3.20.20.140">
    <property type="entry name" value="Metal-dependent hydrolases"/>
    <property type="match status" value="1"/>
</dbReference>
<evidence type="ECO:0000313" key="2">
    <source>
        <dbReference type="EMBL" id="GII05147.1"/>
    </source>
</evidence>
<dbReference type="SUPFAM" id="SSF51338">
    <property type="entry name" value="Composite domain of metallo-dependent hydrolases"/>
    <property type="match status" value="1"/>
</dbReference>
<dbReference type="Pfam" id="PF01979">
    <property type="entry name" value="Amidohydro_1"/>
    <property type="match status" value="1"/>
</dbReference>
<evidence type="ECO:0000313" key="3">
    <source>
        <dbReference type="Proteomes" id="UP000634476"/>
    </source>
</evidence>
<keyword evidence="3" id="KW-1185">Reference proteome</keyword>
<dbReference type="SUPFAM" id="SSF51556">
    <property type="entry name" value="Metallo-dependent hydrolases"/>
    <property type="match status" value="1"/>
</dbReference>
<feature type="domain" description="Amidohydrolase-related" evidence="1">
    <location>
        <begin position="57"/>
        <end position="394"/>
    </location>
</feature>
<dbReference type="GO" id="GO:0016810">
    <property type="term" value="F:hydrolase activity, acting on carbon-nitrogen (but not peptide) bonds"/>
    <property type="evidence" value="ECO:0007669"/>
    <property type="project" value="InterPro"/>
</dbReference>
<dbReference type="EMBL" id="BOOK01000063">
    <property type="protein sequence ID" value="GII05147.1"/>
    <property type="molecule type" value="Genomic_DNA"/>
</dbReference>
<evidence type="ECO:0000259" key="1">
    <source>
        <dbReference type="Pfam" id="PF01979"/>
    </source>
</evidence>
<dbReference type="InterPro" id="IPR011059">
    <property type="entry name" value="Metal-dep_hydrolase_composite"/>
</dbReference>
<dbReference type="Gene3D" id="2.30.40.10">
    <property type="entry name" value="Urease, subunit C, domain 1"/>
    <property type="match status" value="1"/>
</dbReference>
<reference evidence="2" key="1">
    <citation type="submission" date="2021-01" db="EMBL/GenBank/DDBJ databases">
        <title>Whole genome shotgun sequence of Planobispora takensis NBRC 109077.</title>
        <authorList>
            <person name="Komaki H."/>
            <person name="Tamura T."/>
        </authorList>
    </citation>
    <scope>NUCLEOTIDE SEQUENCE</scope>
    <source>
        <strain evidence="2">NBRC 109077</strain>
    </source>
</reference>
<gene>
    <name evidence="2" type="ORF">Pta02_71550</name>
</gene>